<dbReference type="Gene3D" id="3.40.50.10190">
    <property type="entry name" value="BRCT domain"/>
    <property type="match status" value="1"/>
</dbReference>
<feature type="signal peptide" evidence="1">
    <location>
        <begin position="1"/>
        <end position="18"/>
    </location>
</feature>
<accession>A0AAE1FTX5</accession>
<proteinExistence type="predicted"/>
<evidence type="ECO:0000313" key="3">
    <source>
        <dbReference type="EMBL" id="KAK3880467.1"/>
    </source>
</evidence>
<dbReference type="Proteomes" id="UP001286313">
    <property type="component" value="Unassembled WGS sequence"/>
</dbReference>
<name>A0AAE1FTX5_PETCI</name>
<dbReference type="InterPro" id="IPR036420">
    <property type="entry name" value="BRCT_dom_sf"/>
</dbReference>
<comment type="caution">
    <text evidence="3">The sequence shown here is derived from an EMBL/GenBank/DDBJ whole genome shotgun (WGS) entry which is preliminary data.</text>
</comment>
<dbReference type="PROSITE" id="PS50172">
    <property type="entry name" value="BRCT"/>
    <property type="match status" value="1"/>
</dbReference>
<dbReference type="SUPFAM" id="SSF52113">
    <property type="entry name" value="BRCT domain"/>
    <property type="match status" value="1"/>
</dbReference>
<evidence type="ECO:0000313" key="4">
    <source>
        <dbReference type="Proteomes" id="UP001286313"/>
    </source>
</evidence>
<feature type="chain" id="PRO_5042137997" description="BRCT domain-containing protein" evidence="1">
    <location>
        <begin position="19"/>
        <end position="73"/>
    </location>
</feature>
<protein>
    <recommendedName>
        <fullName evidence="2">BRCT domain-containing protein</fullName>
    </recommendedName>
</protein>
<reference evidence="3" key="1">
    <citation type="submission" date="2023-10" db="EMBL/GenBank/DDBJ databases">
        <title>Genome assemblies of two species of porcelain crab, Petrolisthes cinctipes and Petrolisthes manimaculis (Anomura: Porcellanidae).</title>
        <authorList>
            <person name="Angst P."/>
        </authorList>
    </citation>
    <scope>NUCLEOTIDE SEQUENCE</scope>
    <source>
        <strain evidence="3">PB745_01</strain>
        <tissue evidence="3">Gill</tissue>
    </source>
</reference>
<dbReference type="InterPro" id="IPR001357">
    <property type="entry name" value="BRCT_dom"/>
</dbReference>
<keyword evidence="4" id="KW-1185">Reference proteome</keyword>
<feature type="domain" description="BRCT" evidence="2">
    <location>
        <begin position="17"/>
        <end position="73"/>
    </location>
</feature>
<sequence length="73" mass="8080">MVVVLFVLPLLNSENSYGGEIVPEFRTAEASLIITTDKSAAVPAGFKGERVTVNWLWDSIKLQQRQPTSPYIS</sequence>
<evidence type="ECO:0000256" key="1">
    <source>
        <dbReference type="SAM" id="SignalP"/>
    </source>
</evidence>
<gene>
    <name evidence="3" type="ORF">Pcinc_015069</name>
</gene>
<evidence type="ECO:0000259" key="2">
    <source>
        <dbReference type="PROSITE" id="PS50172"/>
    </source>
</evidence>
<dbReference type="AlphaFoldDB" id="A0AAE1FTX5"/>
<keyword evidence="1" id="KW-0732">Signal</keyword>
<dbReference type="EMBL" id="JAWQEG010001323">
    <property type="protein sequence ID" value="KAK3880467.1"/>
    <property type="molecule type" value="Genomic_DNA"/>
</dbReference>
<organism evidence="3 4">
    <name type="scientific">Petrolisthes cinctipes</name>
    <name type="common">Flat porcelain crab</name>
    <dbReference type="NCBI Taxonomy" id="88211"/>
    <lineage>
        <taxon>Eukaryota</taxon>
        <taxon>Metazoa</taxon>
        <taxon>Ecdysozoa</taxon>
        <taxon>Arthropoda</taxon>
        <taxon>Crustacea</taxon>
        <taxon>Multicrustacea</taxon>
        <taxon>Malacostraca</taxon>
        <taxon>Eumalacostraca</taxon>
        <taxon>Eucarida</taxon>
        <taxon>Decapoda</taxon>
        <taxon>Pleocyemata</taxon>
        <taxon>Anomura</taxon>
        <taxon>Galatheoidea</taxon>
        <taxon>Porcellanidae</taxon>
        <taxon>Petrolisthes</taxon>
    </lineage>
</organism>